<reference evidence="3" key="1">
    <citation type="submission" date="2016-10" db="EMBL/GenBank/DDBJ databases">
        <authorList>
            <person name="Varghese N."/>
            <person name="Submissions S."/>
        </authorList>
    </citation>
    <scope>NUCLEOTIDE SEQUENCE [LARGE SCALE GENOMIC DNA]</scope>
    <source>
        <strain evidence="3">IMMIB L-1606</strain>
    </source>
</reference>
<evidence type="ECO:0000256" key="1">
    <source>
        <dbReference type="SAM" id="MobiDB-lite"/>
    </source>
</evidence>
<gene>
    <name evidence="2" type="ORF">SAMN04489743_2263</name>
</gene>
<feature type="region of interest" description="Disordered" evidence="1">
    <location>
        <begin position="1"/>
        <end position="20"/>
    </location>
</feature>
<dbReference type="Pfam" id="PF13714">
    <property type="entry name" value="PEP_mutase"/>
    <property type="match status" value="1"/>
</dbReference>
<proteinExistence type="predicted"/>
<sequence length="273" mass="28329">MTVSANPMDEEETRMTETTTAERAQQLKALHEAPEILQVVNVWDAISAATVAGLPETKAIATAGHSIAAALGYADGTMPLDVALAGVRRIVDAVDLPVTADLDDGYEDPAETIRRAIGIGVAGANVEDRLRPFDEAVSRVQAIVAAAAAEGVPFQLNARTDALVRAGDRPVKDSIEDAIARGRAFLDAGAALVFVPGALTRDVIEPLVDGLGRGKLSIIGAPGALPAAQLQELGVARVSYGPFTQRVALRALRDLATDLYGAGVIPADTPALN</sequence>
<accession>A0A1H1Z3Z0</accession>
<evidence type="ECO:0000313" key="2">
    <source>
        <dbReference type="EMBL" id="SDT27896.1"/>
    </source>
</evidence>
<dbReference type="SUPFAM" id="SSF51621">
    <property type="entry name" value="Phosphoenolpyruvate/pyruvate domain"/>
    <property type="match status" value="1"/>
</dbReference>
<keyword evidence="2" id="KW-0456">Lyase</keyword>
<dbReference type="Gene3D" id="3.20.20.60">
    <property type="entry name" value="Phosphoenolpyruvate-binding domains"/>
    <property type="match status" value="1"/>
</dbReference>
<dbReference type="CDD" id="cd00377">
    <property type="entry name" value="ICL_PEPM"/>
    <property type="match status" value="1"/>
</dbReference>
<dbReference type="InterPro" id="IPR040442">
    <property type="entry name" value="Pyrv_kinase-like_dom_sf"/>
</dbReference>
<name>A0A1H1Z3Z0_9MICC</name>
<dbReference type="PANTHER" id="PTHR42905">
    <property type="entry name" value="PHOSPHOENOLPYRUVATE CARBOXYLASE"/>
    <property type="match status" value="1"/>
</dbReference>
<dbReference type="PANTHER" id="PTHR42905:SF16">
    <property type="entry name" value="CARBOXYPHOSPHONOENOLPYRUVATE PHOSPHONOMUTASE-LIKE PROTEIN (AFU_ORTHOLOGUE AFUA_5G07230)"/>
    <property type="match status" value="1"/>
</dbReference>
<dbReference type="EMBL" id="LT629779">
    <property type="protein sequence ID" value="SDT27896.1"/>
    <property type="molecule type" value="Genomic_DNA"/>
</dbReference>
<dbReference type="InterPro" id="IPR015813">
    <property type="entry name" value="Pyrv/PenolPyrv_kinase-like_dom"/>
</dbReference>
<keyword evidence="3" id="KW-1185">Reference proteome</keyword>
<dbReference type="AlphaFoldDB" id="A0A1H1Z3Z0"/>
<organism evidence="2 3">
    <name type="scientific">Pseudarthrobacter equi</name>
    <dbReference type="NCBI Taxonomy" id="728066"/>
    <lineage>
        <taxon>Bacteria</taxon>
        <taxon>Bacillati</taxon>
        <taxon>Actinomycetota</taxon>
        <taxon>Actinomycetes</taxon>
        <taxon>Micrococcales</taxon>
        <taxon>Micrococcaceae</taxon>
        <taxon>Pseudarthrobacter</taxon>
    </lineage>
</organism>
<dbReference type="GO" id="GO:0016829">
    <property type="term" value="F:lyase activity"/>
    <property type="evidence" value="ECO:0007669"/>
    <property type="project" value="UniProtKB-KW"/>
</dbReference>
<protein>
    <submittedName>
        <fullName evidence="2">2-Methylisocitrate lyase, PEP mutase family</fullName>
    </submittedName>
</protein>
<dbReference type="Proteomes" id="UP000198751">
    <property type="component" value="Chromosome I"/>
</dbReference>
<dbReference type="InterPro" id="IPR039556">
    <property type="entry name" value="ICL/PEPM"/>
</dbReference>
<evidence type="ECO:0000313" key="3">
    <source>
        <dbReference type="Proteomes" id="UP000198751"/>
    </source>
</evidence>